<comment type="caution">
    <text evidence="1">The sequence shown here is derived from an EMBL/GenBank/DDBJ whole genome shotgun (WGS) entry which is preliminary data.</text>
</comment>
<evidence type="ECO:0000313" key="1">
    <source>
        <dbReference type="EMBL" id="POE26074.1"/>
    </source>
</evidence>
<sequence length="860" mass="99096">MSSIRKKKFTPLNPITIIENNSIIYLNIKDIIPERIGLKAFGLCSIPKQWTPPFFVISSNNPETIDCLDTILHEYGFSSETKLMVRSSGIDESIDDRGSLESQVCNTDNILSTIKKLKSVLTSRYNQLDIKTIHWVIQLYLAPQMKGHLSNERRLSKVPRDWTTEIEADGESSAERKSLSIRAWRDSRIPEISELTCEYRIHYADSLKTVAVWAYNMTSRLHFEWVWDGKKMYIVQADECDSVDKGVDPTKLVKDYITDKVSEHLRLFSSVTEVDYKEYKKLENAKLYRELGYRSTEFYILKDVQTLSRLLNDSQCSVELINDLDILTKQPLVIRTDGIHIPSKHRQMLPRSDELRSTKDAVKWLIEVFREKILSLGIKDSGLCLIAHHFIPASASAWCLAHPDKRKVRIESLWGIPEGLYWYPHDVYDVDTKLSTILPSSEKVGKFIIRERLRYKDKFIAPNNEGQWVLHQTSKNFDWKATISKQEWINEIAWTSRIIANKLNQSVVIMWFIDVNNNASSRPVIPWYHEFWDSSQTTPKAAPKNKSIGNAFFSIKTRDDWSILKDANFKTLKISRILIEPSEAELIRDPEFAKELAELAIRENVVVELAGGILSHAYYLLNKTGCKVECADLYAAEDEEIEYNKLVRDKIPEFINSQGEDVRLIKLKNEALISAMKRKIVEESLEVFDAKTSDEIIEEIADLHEIISALTKELKISSREIQRVRKAKKMKRGGFDNGIMLGKTALSPSLSLSDEAKVDFEEHTRKYEQTISKSELLPPHPNDFHSDKRYDNNGVFERQLRFSLPMYGDDFSIPNSVITLENNDGKDSKYMFTLQMERSEGVMKCKVRIINAPAQLSLDL</sequence>
<gene>
    <name evidence="1" type="ORF">BV926_13655</name>
</gene>
<dbReference type="CDD" id="cd11532">
    <property type="entry name" value="NTP-PPase_COG4997"/>
    <property type="match status" value="1"/>
</dbReference>
<proteinExistence type="predicted"/>
<reference evidence="1 2" key="1">
    <citation type="submission" date="2017-01" db="EMBL/GenBank/DDBJ databases">
        <title>Comparative Genomics of 38 Pectobacterium strains comprising three species revealed the characteristics of Pectobacterium carotovorum.</title>
        <authorList>
            <person name="Xie H."/>
            <person name="Ma Y."/>
            <person name="Li X."/>
        </authorList>
    </citation>
    <scope>NUCLEOTIDE SEQUENCE [LARGE SCALE GENOMIC DNA]</scope>
    <source>
        <strain evidence="1 2">Q142</strain>
    </source>
</reference>
<dbReference type="RefSeq" id="WP_103162536.1">
    <property type="nucleotide sequence ID" value="NZ_MTAH01000010.1"/>
</dbReference>
<protein>
    <submittedName>
        <fullName evidence="1">Uncharacterized protein</fullName>
    </submittedName>
</protein>
<dbReference type="InterPro" id="IPR038735">
    <property type="entry name" value="MSMEG_1276-like_NTP-PPase_dom"/>
</dbReference>
<name>A0ABD6VNR6_9GAMM</name>
<evidence type="ECO:0000313" key="2">
    <source>
        <dbReference type="Proteomes" id="UP000237274"/>
    </source>
</evidence>
<dbReference type="EMBL" id="MTAO01000008">
    <property type="protein sequence ID" value="POE26074.1"/>
    <property type="molecule type" value="Genomic_DNA"/>
</dbReference>
<organism evidence="1 2">
    <name type="scientific">Pectobacterium odoriferum</name>
    <dbReference type="NCBI Taxonomy" id="78398"/>
    <lineage>
        <taxon>Bacteria</taxon>
        <taxon>Pseudomonadati</taxon>
        <taxon>Pseudomonadota</taxon>
        <taxon>Gammaproteobacteria</taxon>
        <taxon>Enterobacterales</taxon>
        <taxon>Pectobacteriaceae</taxon>
        <taxon>Pectobacterium</taxon>
    </lineage>
</organism>
<dbReference type="AlphaFoldDB" id="A0ABD6VNR6"/>
<dbReference type="Proteomes" id="UP000237274">
    <property type="component" value="Unassembled WGS sequence"/>
</dbReference>
<accession>A0ABD6VNR6</accession>